<dbReference type="Proteomes" id="UP000046395">
    <property type="component" value="Unassembled WGS sequence"/>
</dbReference>
<organism evidence="1 2">
    <name type="scientific">Trichuris muris</name>
    <name type="common">Mouse whipworm</name>
    <dbReference type="NCBI Taxonomy" id="70415"/>
    <lineage>
        <taxon>Eukaryota</taxon>
        <taxon>Metazoa</taxon>
        <taxon>Ecdysozoa</taxon>
        <taxon>Nematoda</taxon>
        <taxon>Enoplea</taxon>
        <taxon>Dorylaimia</taxon>
        <taxon>Trichinellida</taxon>
        <taxon>Trichuridae</taxon>
        <taxon>Trichuris</taxon>
    </lineage>
</organism>
<dbReference type="GO" id="GO:0006412">
    <property type="term" value="P:translation"/>
    <property type="evidence" value="ECO:0007669"/>
    <property type="project" value="InterPro"/>
</dbReference>
<evidence type="ECO:0000313" key="2">
    <source>
        <dbReference type="WBParaSite" id="TMUE_2000006298.1"/>
    </source>
</evidence>
<dbReference type="GO" id="GO:0019843">
    <property type="term" value="F:rRNA binding"/>
    <property type="evidence" value="ECO:0007669"/>
    <property type="project" value="InterPro"/>
</dbReference>
<evidence type="ECO:0000313" key="1">
    <source>
        <dbReference type="Proteomes" id="UP000046395"/>
    </source>
</evidence>
<dbReference type="AlphaFoldDB" id="A0A5S6QGG0"/>
<dbReference type="GO" id="GO:0005840">
    <property type="term" value="C:ribosome"/>
    <property type="evidence" value="ECO:0007669"/>
    <property type="project" value="InterPro"/>
</dbReference>
<dbReference type="WBParaSite" id="TMUE_2000006298.1">
    <property type="protein sequence ID" value="TMUE_2000006298.1"/>
    <property type="gene ID" value="WBGene00299546"/>
</dbReference>
<accession>A0A5S6QGG0</accession>
<proteinExistence type="predicted"/>
<reference evidence="2" key="1">
    <citation type="submission" date="2019-12" db="UniProtKB">
        <authorList>
            <consortium name="WormBaseParasite"/>
        </authorList>
    </citation>
    <scope>IDENTIFICATION</scope>
</reference>
<dbReference type="PROSITE" id="PS01048">
    <property type="entry name" value="RIBOSOMAL_S6"/>
    <property type="match status" value="1"/>
</dbReference>
<keyword evidence="1" id="KW-1185">Reference proteome</keyword>
<dbReference type="GO" id="GO:0003735">
    <property type="term" value="F:structural constituent of ribosome"/>
    <property type="evidence" value="ECO:0007669"/>
    <property type="project" value="InterPro"/>
</dbReference>
<sequence>MSAEMGTGYSPKRSRRLRYTLPMHRKQLLFSPVCWGFRQLAYPIRRYSSMTSAYLLAKSELRRNRLSKPAKRALAISLRIHIDTVYSSGGRLYDFHGAFVLRTQLLFMRLPYARRFDRPLALNERCKLFTLMIQRNAAHSPRAWRLHRRTRIARKATDNASADRCLHRSRCIDARWWLYYAELLVCSYDVHACQYRDVIVLYLDEINPLQVWPVISKAFEDNSSLSQIQCRDG</sequence>
<protein>
    <submittedName>
        <fullName evidence="2">Uncharacterized protein</fullName>
    </submittedName>
</protein>
<dbReference type="InterPro" id="IPR020815">
    <property type="entry name" value="Ribosomal_bS6_CS"/>
</dbReference>
<name>A0A5S6QGG0_TRIMR</name>